<gene>
    <name evidence="10" type="ORF">V1264_013679</name>
</gene>
<dbReference type="GO" id="GO:0005634">
    <property type="term" value="C:nucleus"/>
    <property type="evidence" value="ECO:0007669"/>
    <property type="project" value="TreeGrafter"/>
</dbReference>
<dbReference type="GO" id="GO:0061564">
    <property type="term" value="P:axon development"/>
    <property type="evidence" value="ECO:0007669"/>
    <property type="project" value="TreeGrafter"/>
</dbReference>
<dbReference type="Pfam" id="PF00010">
    <property type="entry name" value="HLH"/>
    <property type="match status" value="1"/>
</dbReference>
<evidence type="ECO:0000256" key="5">
    <source>
        <dbReference type="ARBA" id="ARBA00023125"/>
    </source>
</evidence>
<dbReference type="PROSITE" id="PS50888">
    <property type="entry name" value="BHLH"/>
    <property type="match status" value="1"/>
</dbReference>
<keyword evidence="1" id="KW-0217">Developmental protein</keyword>
<evidence type="ECO:0000256" key="2">
    <source>
        <dbReference type="ARBA" id="ARBA00022782"/>
    </source>
</evidence>
<dbReference type="GO" id="GO:0045944">
    <property type="term" value="P:positive regulation of transcription by RNA polymerase II"/>
    <property type="evidence" value="ECO:0007669"/>
    <property type="project" value="TreeGrafter"/>
</dbReference>
<dbReference type="Gene3D" id="4.10.280.10">
    <property type="entry name" value="Helix-loop-helix DNA-binding domain"/>
    <property type="match status" value="1"/>
</dbReference>
<dbReference type="SUPFAM" id="SSF47459">
    <property type="entry name" value="HLH, helix-loop-helix DNA-binding domain"/>
    <property type="match status" value="1"/>
</dbReference>
<dbReference type="Proteomes" id="UP001374579">
    <property type="component" value="Unassembled WGS sequence"/>
</dbReference>
<evidence type="ECO:0000259" key="9">
    <source>
        <dbReference type="PROSITE" id="PS50888"/>
    </source>
</evidence>
<dbReference type="InterPro" id="IPR011598">
    <property type="entry name" value="bHLH_dom"/>
</dbReference>
<feature type="domain" description="BHLH" evidence="9">
    <location>
        <begin position="111"/>
        <end position="163"/>
    </location>
</feature>
<dbReference type="InterPro" id="IPR022575">
    <property type="entry name" value="NeuroD_DUF"/>
</dbReference>
<comment type="caution">
    <text evidence="10">The sequence shown here is derived from an EMBL/GenBank/DDBJ whole genome shotgun (WGS) entry which is preliminary data.</text>
</comment>
<sequence>MPIKSSEDELSKMSESDDFELLDDDEDDFVFDDDTSESDDLPDSTTGSDGRDLAISHHTGSKSNGKASGDRAGSSQDEDAGEVGQDSGKTPKKRGPKKKQLTKARVVKLKQRRVKANTRERNRMHGLNEALDELRKHVPCQTKTQKLSKIETLRLARNYIKVMAETLKGGVRPDPFTFAKALSRGLSTNTMNMVATCLQLNPRTLQPDTGPFKPYQFLYDPASELCPGDIFSYGGGGVLGGEGGGGMGMGGEMVPYDPQPRHLLTSQLSPFQHLPHAGPPSFPPHPHPHHPPPPHHKQHIPGDFHHHHHHPGSRIPLSLPPPPISSCAGGNFAPCGDMTSCEAYSLPPGGGGRNYGGQENHVHSTADMCSQFHLLPDDLVDFQPEPVLEHDLGMITSTSIIYDVNMTS</sequence>
<proteinExistence type="predicted"/>
<evidence type="ECO:0000256" key="4">
    <source>
        <dbReference type="ARBA" id="ARBA00023015"/>
    </source>
</evidence>
<keyword evidence="6" id="KW-0804">Transcription</keyword>
<feature type="compositionally biased region" description="Basic residues" evidence="8">
    <location>
        <begin position="286"/>
        <end position="312"/>
    </location>
</feature>
<dbReference type="PANTHER" id="PTHR19290:SF134">
    <property type="entry name" value="NEUROGENIC DIFFERENTIATION FACTOR 1"/>
    <property type="match status" value="1"/>
</dbReference>
<feature type="compositionally biased region" description="Basic residues" evidence="8">
    <location>
        <begin position="90"/>
        <end position="103"/>
    </location>
</feature>
<feature type="compositionally biased region" description="Acidic residues" evidence="8">
    <location>
        <begin position="16"/>
        <end position="42"/>
    </location>
</feature>
<name>A0AAN9BR85_9CAEN</name>
<dbReference type="PANTHER" id="PTHR19290">
    <property type="entry name" value="BASIC HELIX-LOOP-HELIX PROTEIN NEUROGENIN-RELATED"/>
    <property type="match status" value="1"/>
</dbReference>
<evidence type="ECO:0000256" key="7">
    <source>
        <dbReference type="ARBA" id="ARBA00023242"/>
    </source>
</evidence>
<keyword evidence="5" id="KW-0238">DNA-binding</keyword>
<evidence type="ECO:0000256" key="8">
    <source>
        <dbReference type="SAM" id="MobiDB-lite"/>
    </source>
</evidence>
<evidence type="ECO:0000256" key="1">
    <source>
        <dbReference type="ARBA" id="ARBA00022473"/>
    </source>
</evidence>
<evidence type="ECO:0000256" key="6">
    <source>
        <dbReference type="ARBA" id="ARBA00023163"/>
    </source>
</evidence>
<dbReference type="AlphaFoldDB" id="A0AAN9BR85"/>
<dbReference type="SMART" id="SM00353">
    <property type="entry name" value="HLH"/>
    <property type="match status" value="1"/>
</dbReference>
<evidence type="ECO:0000313" key="10">
    <source>
        <dbReference type="EMBL" id="KAK7109680.1"/>
    </source>
</evidence>
<organism evidence="10 11">
    <name type="scientific">Littorina saxatilis</name>
    <dbReference type="NCBI Taxonomy" id="31220"/>
    <lineage>
        <taxon>Eukaryota</taxon>
        <taxon>Metazoa</taxon>
        <taxon>Spiralia</taxon>
        <taxon>Lophotrochozoa</taxon>
        <taxon>Mollusca</taxon>
        <taxon>Gastropoda</taxon>
        <taxon>Caenogastropoda</taxon>
        <taxon>Littorinimorpha</taxon>
        <taxon>Littorinoidea</taxon>
        <taxon>Littorinidae</taxon>
        <taxon>Littorina</taxon>
    </lineage>
</organism>
<dbReference type="CDD" id="cd19721">
    <property type="entry name" value="bHLH_TS_NeuroD4_ATOH3"/>
    <property type="match status" value="1"/>
</dbReference>
<keyword evidence="11" id="KW-1185">Reference proteome</keyword>
<keyword evidence="7" id="KW-0539">Nucleus</keyword>
<dbReference type="GO" id="GO:0000981">
    <property type="term" value="F:DNA-binding transcription factor activity, RNA polymerase II-specific"/>
    <property type="evidence" value="ECO:0007669"/>
    <property type="project" value="TreeGrafter"/>
</dbReference>
<evidence type="ECO:0000256" key="3">
    <source>
        <dbReference type="ARBA" id="ARBA00022902"/>
    </source>
</evidence>
<keyword evidence="4" id="KW-0805">Transcription regulation</keyword>
<dbReference type="InterPro" id="IPR050359">
    <property type="entry name" value="bHLH_transcription_factors"/>
</dbReference>
<dbReference type="GO" id="GO:0007423">
    <property type="term" value="P:sensory organ development"/>
    <property type="evidence" value="ECO:0007669"/>
    <property type="project" value="TreeGrafter"/>
</dbReference>
<protein>
    <recommendedName>
        <fullName evidence="9">BHLH domain-containing protein</fullName>
    </recommendedName>
</protein>
<dbReference type="EMBL" id="JBAMIC010000003">
    <property type="protein sequence ID" value="KAK7109680.1"/>
    <property type="molecule type" value="Genomic_DNA"/>
</dbReference>
<keyword evidence="2" id="KW-0221">Differentiation</keyword>
<keyword evidence="3" id="KW-0524">Neurogenesis</keyword>
<dbReference type="Pfam" id="PF12533">
    <property type="entry name" value="Neuro_bHLH"/>
    <property type="match status" value="1"/>
</dbReference>
<dbReference type="InterPro" id="IPR036638">
    <property type="entry name" value="HLH_DNA-bd_sf"/>
</dbReference>
<feature type="region of interest" description="Disordered" evidence="8">
    <location>
        <begin position="270"/>
        <end position="314"/>
    </location>
</feature>
<feature type="region of interest" description="Disordered" evidence="8">
    <location>
        <begin position="1"/>
        <end position="103"/>
    </location>
</feature>
<reference evidence="10 11" key="1">
    <citation type="submission" date="2024-02" db="EMBL/GenBank/DDBJ databases">
        <title>Chromosome-scale genome assembly of the rough periwinkle Littorina saxatilis.</title>
        <authorList>
            <person name="De Jode A."/>
            <person name="Faria R."/>
            <person name="Formenti G."/>
            <person name="Sims Y."/>
            <person name="Smith T.P."/>
            <person name="Tracey A."/>
            <person name="Wood J.M.D."/>
            <person name="Zagrodzka Z.B."/>
            <person name="Johannesson K."/>
            <person name="Butlin R.K."/>
            <person name="Leder E.H."/>
        </authorList>
    </citation>
    <scope>NUCLEOTIDE SEQUENCE [LARGE SCALE GENOMIC DNA]</scope>
    <source>
        <strain evidence="10">Snail1</strain>
        <tissue evidence="10">Muscle</tissue>
    </source>
</reference>
<dbReference type="GO" id="GO:0070888">
    <property type="term" value="F:E-box binding"/>
    <property type="evidence" value="ECO:0007669"/>
    <property type="project" value="TreeGrafter"/>
</dbReference>
<feature type="compositionally biased region" description="Basic and acidic residues" evidence="8">
    <location>
        <begin position="1"/>
        <end position="15"/>
    </location>
</feature>
<dbReference type="GO" id="GO:0046983">
    <property type="term" value="F:protein dimerization activity"/>
    <property type="evidence" value="ECO:0007669"/>
    <property type="project" value="InterPro"/>
</dbReference>
<accession>A0AAN9BR85</accession>
<evidence type="ECO:0000313" key="11">
    <source>
        <dbReference type="Proteomes" id="UP001374579"/>
    </source>
</evidence>